<dbReference type="PANTHER" id="PTHR24174">
    <property type="entry name" value="ANKYRIN REPEAT AND STERILE ALPHA MOTIF DOMAIN-CONTAINING PROTEIN 1"/>
    <property type="match status" value="1"/>
</dbReference>
<dbReference type="SUPFAM" id="SSF48403">
    <property type="entry name" value="Ankyrin repeat"/>
    <property type="match status" value="1"/>
</dbReference>
<feature type="compositionally biased region" description="Basic and acidic residues" evidence="4">
    <location>
        <begin position="66"/>
        <end position="85"/>
    </location>
</feature>
<feature type="repeat" description="ANK" evidence="3">
    <location>
        <begin position="118"/>
        <end position="150"/>
    </location>
</feature>
<proteinExistence type="predicted"/>
<evidence type="ECO:0000256" key="1">
    <source>
        <dbReference type="ARBA" id="ARBA00022737"/>
    </source>
</evidence>
<dbReference type="PANTHER" id="PTHR24174:SF16">
    <property type="entry name" value="CASKIN-2"/>
    <property type="match status" value="1"/>
</dbReference>
<dbReference type="Gene3D" id="1.25.40.20">
    <property type="entry name" value="Ankyrin repeat-containing domain"/>
    <property type="match status" value="2"/>
</dbReference>
<reference evidence="5 6" key="1">
    <citation type="submission" date="2011-02" db="EMBL/GenBank/DDBJ databases">
        <title>The Genome Sequence of Sphaeroforma arctica JP610.</title>
        <authorList>
            <consortium name="The Broad Institute Genome Sequencing Platform"/>
            <person name="Russ C."/>
            <person name="Cuomo C."/>
            <person name="Young S.K."/>
            <person name="Zeng Q."/>
            <person name="Gargeya S."/>
            <person name="Alvarado L."/>
            <person name="Berlin A."/>
            <person name="Chapman S.B."/>
            <person name="Chen Z."/>
            <person name="Freedman E."/>
            <person name="Gellesch M."/>
            <person name="Goldberg J."/>
            <person name="Griggs A."/>
            <person name="Gujja S."/>
            <person name="Heilman E."/>
            <person name="Heiman D."/>
            <person name="Howarth C."/>
            <person name="Mehta T."/>
            <person name="Neiman D."/>
            <person name="Pearson M."/>
            <person name="Roberts A."/>
            <person name="Saif S."/>
            <person name="Shea T."/>
            <person name="Shenoy N."/>
            <person name="Sisk P."/>
            <person name="Stolte C."/>
            <person name="Sykes S."/>
            <person name="White J."/>
            <person name="Yandava C."/>
            <person name="Burger G."/>
            <person name="Gray M.W."/>
            <person name="Holland P.W.H."/>
            <person name="King N."/>
            <person name="Lang F.B.F."/>
            <person name="Roger A.J."/>
            <person name="Ruiz-Trillo I."/>
            <person name="Haas B."/>
            <person name="Nusbaum C."/>
            <person name="Birren B."/>
        </authorList>
    </citation>
    <scope>NUCLEOTIDE SEQUENCE [LARGE SCALE GENOMIC DNA]</scope>
    <source>
        <strain evidence="5 6">JP610</strain>
    </source>
</reference>
<dbReference type="InterPro" id="IPR036770">
    <property type="entry name" value="Ankyrin_rpt-contain_sf"/>
</dbReference>
<dbReference type="AlphaFoldDB" id="A0A0L0G3E5"/>
<dbReference type="PROSITE" id="PS50297">
    <property type="entry name" value="ANK_REP_REGION"/>
    <property type="match status" value="2"/>
</dbReference>
<evidence type="ECO:0000256" key="2">
    <source>
        <dbReference type="ARBA" id="ARBA00023043"/>
    </source>
</evidence>
<name>A0A0L0G3E5_9EUKA</name>
<dbReference type="PRINTS" id="PR01415">
    <property type="entry name" value="ANKYRIN"/>
</dbReference>
<dbReference type="Proteomes" id="UP000054560">
    <property type="component" value="Unassembled WGS sequence"/>
</dbReference>
<protein>
    <submittedName>
        <fullName evidence="5">Uncharacterized protein</fullName>
    </submittedName>
</protein>
<keyword evidence="6" id="KW-1185">Reference proteome</keyword>
<dbReference type="InterPro" id="IPR033635">
    <property type="entry name" value="ANKS1/Caskin"/>
</dbReference>
<dbReference type="PROSITE" id="PS50088">
    <property type="entry name" value="ANK_REPEAT"/>
    <property type="match status" value="2"/>
</dbReference>
<sequence>MAPVVSVPVWNEAEKASPTLLDACKRGDIDLARRLLGTAKANISFRTKREVSIHDCTHTNTATSDTTEHNREEPRTPRQADEYEHAGVDRSLLADGGMGEMRQDDEQTSLNIDAQDENGMTCLHWACDRGHPDIVRALVEKCADVGVTDNDGQSALHYAAFCGHLDVVRVLLWAGADREIEDNHGQTALDCADDFPDIMELLGSSRHSSLLAEK</sequence>
<evidence type="ECO:0000313" key="5">
    <source>
        <dbReference type="EMBL" id="KNC83394.1"/>
    </source>
</evidence>
<organism evidence="5 6">
    <name type="scientific">Sphaeroforma arctica JP610</name>
    <dbReference type="NCBI Taxonomy" id="667725"/>
    <lineage>
        <taxon>Eukaryota</taxon>
        <taxon>Ichthyosporea</taxon>
        <taxon>Ichthyophonida</taxon>
        <taxon>Sphaeroforma</taxon>
    </lineage>
</organism>
<dbReference type="EMBL" id="KQ241837">
    <property type="protein sequence ID" value="KNC83394.1"/>
    <property type="molecule type" value="Genomic_DNA"/>
</dbReference>
<dbReference type="GeneID" id="25904864"/>
<accession>A0A0L0G3E5</accession>
<evidence type="ECO:0000256" key="3">
    <source>
        <dbReference type="PROSITE-ProRule" id="PRU00023"/>
    </source>
</evidence>
<dbReference type="eggNOG" id="KOG0817">
    <property type="taxonomic scope" value="Eukaryota"/>
</dbReference>
<keyword evidence="1" id="KW-0677">Repeat</keyword>
<feature type="region of interest" description="Disordered" evidence="4">
    <location>
        <begin position="56"/>
        <end position="85"/>
    </location>
</feature>
<keyword evidence="2 3" id="KW-0040">ANK repeat</keyword>
<dbReference type="InterPro" id="IPR002110">
    <property type="entry name" value="Ankyrin_rpt"/>
</dbReference>
<gene>
    <name evidence="5" type="ORF">SARC_04360</name>
</gene>
<feature type="repeat" description="ANK" evidence="3">
    <location>
        <begin position="151"/>
        <end position="183"/>
    </location>
</feature>
<evidence type="ECO:0000256" key="4">
    <source>
        <dbReference type="SAM" id="MobiDB-lite"/>
    </source>
</evidence>
<dbReference type="RefSeq" id="XP_014157296.1">
    <property type="nucleotide sequence ID" value="XM_014301821.1"/>
</dbReference>
<evidence type="ECO:0000313" key="6">
    <source>
        <dbReference type="Proteomes" id="UP000054560"/>
    </source>
</evidence>
<dbReference type="STRING" id="667725.A0A0L0G3E5"/>
<dbReference type="Pfam" id="PF12796">
    <property type="entry name" value="Ank_2"/>
    <property type="match status" value="1"/>
</dbReference>
<dbReference type="OrthoDB" id="10254927at2759"/>
<dbReference type="SMART" id="SM00248">
    <property type="entry name" value="ANK"/>
    <property type="match status" value="3"/>
</dbReference>